<organism evidence="2 3">
    <name type="scientific">Amycolatopsis dongchuanensis</name>
    <dbReference type="NCBI Taxonomy" id="1070866"/>
    <lineage>
        <taxon>Bacteria</taxon>
        <taxon>Bacillati</taxon>
        <taxon>Actinomycetota</taxon>
        <taxon>Actinomycetes</taxon>
        <taxon>Pseudonocardiales</taxon>
        <taxon>Pseudonocardiaceae</taxon>
        <taxon>Amycolatopsis</taxon>
    </lineage>
</organism>
<accession>A0ABP9QVV0</accession>
<reference evidence="3" key="1">
    <citation type="journal article" date="2019" name="Int. J. Syst. Evol. Microbiol.">
        <title>The Global Catalogue of Microorganisms (GCM) 10K type strain sequencing project: providing services to taxonomists for standard genome sequencing and annotation.</title>
        <authorList>
            <consortium name="The Broad Institute Genomics Platform"/>
            <consortium name="The Broad Institute Genome Sequencing Center for Infectious Disease"/>
            <person name="Wu L."/>
            <person name="Ma J."/>
        </authorList>
    </citation>
    <scope>NUCLEOTIDE SEQUENCE [LARGE SCALE GENOMIC DNA]</scope>
    <source>
        <strain evidence="3">JCM 18054</strain>
    </source>
</reference>
<protein>
    <submittedName>
        <fullName evidence="2">Uncharacterized protein</fullName>
    </submittedName>
</protein>
<evidence type="ECO:0000313" key="3">
    <source>
        <dbReference type="Proteomes" id="UP001500192"/>
    </source>
</evidence>
<evidence type="ECO:0000313" key="2">
    <source>
        <dbReference type="EMBL" id="GAA5168430.1"/>
    </source>
</evidence>
<comment type="caution">
    <text evidence="2">The sequence shown here is derived from an EMBL/GenBank/DDBJ whole genome shotgun (WGS) entry which is preliminary data.</text>
</comment>
<gene>
    <name evidence="2" type="ORF">GCM10023214_44140</name>
</gene>
<feature type="region of interest" description="Disordered" evidence="1">
    <location>
        <begin position="76"/>
        <end position="99"/>
    </location>
</feature>
<keyword evidence="3" id="KW-1185">Reference proteome</keyword>
<dbReference type="EMBL" id="BAABIB010000080">
    <property type="protein sequence ID" value="GAA5168430.1"/>
    <property type="molecule type" value="Genomic_DNA"/>
</dbReference>
<proteinExistence type="predicted"/>
<evidence type="ECO:0000256" key="1">
    <source>
        <dbReference type="SAM" id="MobiDB-lite"/>
    </source>
</evidence>
<sequence>MASQVRRCRPRWWVPCSTRPAAGRTSPPRLVGLAYFGFGDVERPRAAVRLLLLQEFQDLGADDLVFLPAESGIDAATQRRRRRAGSSTDGGAHRGHDLACRPGAGTLGILRAVRDR</sequence>
<name>A0ABP9QVV0_9PSEU</name>
<dbReference type="Proteomes" id="UP001500192">
    <property type="component" value="Unassembled WGS sequence"/>
</dbReference>